<dbReference type="Gene3D" id="3.80.10.10">
    <property type="entry name" value="Ribonuclease Inhibitor"/>
    <property type="match status" value="1"/>
</dbReference>
<organism evidence="1 2">
    <name type="scientific">Botryobasidium botryosum (strain FD-172 SS1)</name>
    <dbReference type="NCBI Taxonomy" id="930990"/>
    <lineage>
        <taxon>Eukaryota</taxon>
        <taxon>Fungi</taxon>
        <taxon>Dikarya</taxon>
        <taxon>Basidiomycota</taxon>
        <taxon>Agaricomycotina</taxon>
        <taxon>Agaricomycetes</taxon>
        <taxon>Cantharellales</taxon>
        <taxon>Botryobasidiaceae</taxon>
        <taxon>Botryobasidium</taxon>
    </lineage>
</organism>
<evidence type="ECO:0000313" key="2">
    <source>
        <dbReference type="Proteomes" id="UP000027195"/>
    </source>
</evidence>
<reference evidence="2" key="1">
    <citation type="journal article" date="2014" name="Proc. Natl. Acad. Sci. U.S.A.">
        <title>Extensive sampling of basidiomycete genomes demonstrates inadequacy of the white-rot/brown-rot paradigm for wood decay fungi.</title>
        <authorList>
            <person name="Riley R."/>
            <person name="Salamov A.A."/>
            <person name="Brown D.W."/>
            <person name="Nagy L.G."/>
            <person name="Floudas D."/>
            <person name="Held B.W."/>
            <person name="Levasseur A."/>
            <person name="Lombard V."/>
            <person name="Morin E."/>
            <person name="Otillar R."/>
            <person name="Lindquist E.A."/>
            <person name="Sun H."/>
            <person name="LaButti K.M."/>
            <person name="Schmutz J."/>
            <person name="Jabbour D."/>
            <person name="Luo H."/>
            <person name="Baker S.E."/>
            <person name="Pisabarro A.G."/>
            <person name="Walton J.D."/>
            <person name="Blanchette R.A."/>
            <person name="Henrissat B."/>
            <person name="Martin F."/>
            <person name="Cullen D."/>
            <person name="Hibbett D.S."/>
            <person name="Grigoriev I.V."/>
        </authorList>
    </citation>
    <scope>NUCLEOTIDE SEQUENCE [LARGE SCALE GENOMIC DNA]</scope>
    <source>
        <strain evidence="2">FD-172 SS1</strain>
    </source>
</reference>
<dbReference type="InParanoid" id="A0A067MT05"/>
<name>A0A067MT05_BOTB1</name>
<dbReference type="InterPro" id="IPR032675">
    <property type="entry name" value="LRR_dom_sf"/>
</dbReference>
<gene>
    <name evidence="1" type="ORF">BOTBODRAFT_339191</name>
</gene>
<evidence type="ECO:0000313" key="1">
    <source>
        <dbReference type="EMBL" id="KDQ14726.1"/>
    </source>
</evidence>
<keyword evidence="2" id="KW-1185">Reference proteome</keyword>
<protein>
    <recommendedName>
        <fullName evidence="3">F-box domain-containing protein</fullName>
    </recommendedName>
</protein>
<evidence type="ECO:0008006" key="3">
    <source>
        <dbReference type="Google" id="ProtNLM"/>
    </source>
</evidence>
<dbReference type="AlphaFoldDB" id="A0A067MT05"/>
<accession>A0A067MT05</accession>
<dbReference type="Proteomes" id="UP000027195">
    <property type="component" value="Unassembled WGS sequence"/>
</dbReference>
<dbReference type="HOGENOM" id="CLU_039742_0_0_1"/>
<proteinExistence type="predicted"/>
<sequence>MWQLNHDVTSVICSMLDQCSILQFALTCHAAHDILIPAFLYAHIDLVECTGRRISLFCWNVTISSRYGNVTRSFRCSFRPPTYAFDASQIADALRNMRNLRTLDLTFGNAMRNGRHITAAFSELPALRNLSLRQISEKELGGLGDSFPLRALSVTLSDSHYDITPESAVGRVLLASRGTLTKLTLSSEMKWRFNASNQSSRSSPAKADDLIWPHVYTMWIDITETASHLDFPHTFPSVRFLASPMPHEWAKHPSNRSFISNLELASGTWEVMQVALGAGARLRRVVTTPDVLLPAYDLSKYLDPCHLRSLHIELGRELNCLEQLATAAPNLVSLCVDFEASGSHDLKVALNALLSSLSPLPLEFLFLRWRRPWTGRSAYRKSMETIQNDFPSLIPRSLTSLRSVGFRTSEMEGKWHKIFDVDEGASRFAVTSAYEWADTLAYYERGWMTSSL</sequence>
<dbReference type="SUPFAM" id="SSF52047">
    <property type="entry name" value="RNI-like"/>
    <property type="match status" value="1"/>
</dbReference>
<dbReference type="EMBL" id="KL198036">
    <property type="protein sequence ID" value="KDQ14726.1"/>
    <property type="molecule type" value="Genomic_DNA"/>
</dbReference>